<sequence length="162" mass="17454">MGRYRDKPVLEDAMWNRVLPANCLHDGYSYLGRIFLWNQFCFIAVGPAVPPSTTLQEISKAADKCCVNKQVGGAGPVPCAGAPAVVVASQPSTSSALTPNQCISPSGLLCGSCSQTQTVGRAQSRTLRNWLEKCMVLEECNSNSLTTMVSQVVQCRVRKILC</sequence>
<reference evidence="2" key="1">
    <citation type="submission" date="2022-11" db="UniProtKB">
        <authorList>
            <consortium name="WormBaseParasite"/>
        </authorList>
    </citation>
    <scope>IDENTIFICATION</scope>
</reference>
<keyword evidence="1" id="KW-1185">Reference proteome</keyword>
<organism evidence="1 2">
    <name type="scientific">Ditylenchus dipsaci</name>
    <dbReference type="NCBI Taxonomy" id="166011"/>
    <lineage>
        <taxon>Eukaryota</taxon>
        <taxon>Metazoa</taxon>
        <taxon>Ecdysozoa</taxon>
        <taxon>Nematoda</taxon>
        <taxon>Chromadorea</taxon>
        <taxon>Rhabditida</taxon>
        <taxon>Tylenchina</taxon>
        <taxon>Tylenchomorpha</taxon>
        <taxon>Sphaerularioidea</taxon>
        <taxon>Anguinidae</taxon>
        <taxon>Anguininae</taxon>
        <taxon>Ditylenchus</taxon>
    </lineage>
</organism>
<proteinExistence type="predicted"/>
<dbReference type="AlphaFoldDB" id="A0A915ELB9"/>
<evidence type="ECO:0000313" key="2">
    <source>
        <dbReference type="WBParaSite" id="jg6597"/>
    </source>
</evidence>
<dbReference type="WBParaSite" id="jg6597">
    <property type="protein sequence ID" value="jg6597"/>
    <property type="gene ID" value="jg6597"/>
</dbReference>
<name>A0A915ELB9_9BILA</name>
<protein>
    <submittedName>
        <fullName evidence="2">Uncharacterized protein</fullName>
    </submittedName>
</protein>
<accession>A0A915ELB9</accession>
<evidence type="ECO:0000313" key="1">
    <source>
        <dbReference type="Proteomes" id="UP000887574"/>
    </source>
</evidence>
<dbReference type="Proteomes" id="UP000887574">
    <property type="component" value="Unplaced"/>
</dbReference>